<evidence type="ECO:0000313" key="1">
    <source>
        <dbReference type="EMBL" id="ESA14066.1"/>
    </source>
</evidence>
<dbReference type="AlphaFoldDB" id="U9UEQ2"/>
<protein>
    <submittedName>
        <fullName evidence="1">Uncharacterized protein</fullName>
    </submittedName>
</protein>
<gene>
    <name evidence="1" type="ORF">GLOINDRAFT_25348</name>
</gene>
<dbReference type="EMBL" id="KI283276">
    <property type="protein sequence ID" value="ESA14066.1"/>
    <property type="molecule type" value="Genomic_DNA"/>
</dbReference>
<sequence length="81" mass="9708">MCVTMEKFSYKHFENEERKCLIRVNNYQTNSFNNDSRDADAAPYATELQRKKFKGPVHYKRDADAEALKAWQRKKIAENRY</sequence>
<name>U9UEQ2_RHIID</name>
<accession>U9UEQ2</accession>
<organism evidence="1">
    <name type="scientific">Rhizophagus irregularis (strain DAOM 181602 / DAOM 197198 / MUCL 43194)</name>
    <name type="common">Arbuscular mycorrhizal fungus</name>
    <name type="synonym">Glomus intraradices</name>
    <dbReference type="NCBI Taxonomy" id="747089"/>
    <lineage>
        <taxon>Eukaryota</taxon>
        <taxon>Fungi</taxon>
        <taxon>Fungi incertae sedis</taxon>
        <taxon>Mucoromycota</taxon>
        <taxon>Glomeromycotina</taxon>
        <taxon>Glomeromycetes</taxon>
        <taxon>Glomerales</taxon>
        <taxon>Glomeraceae</taxon>
        <taxon>Rhizophagus</taxon>
    </lineage>
</organism>
<dbReference type="HOGENOM" id="CLU_2575066_0_0_1"/>
<reference evidence="1" key="1">
    <citation type="submission" date="2013-07" db="EMBL/GenBank/DDBJ databases">
        <title>The genome of an arbuscular mycorrhizal fungus provides insights into the evolution of the oldest plant symbiosis.</title>
        <authorList>
            <consortium name="DOE Joint Genome Institute"/>
            <person name="Tisserant E."/>
            <person name="Malbreil M."/>
            <person name="Kuo A."/>
            <person name="Kohler A."/>
            <person name="Symeonidi A."/>
            <person name="Balestrini R."/>
            <person name="Charron P."/>
            <person name="Duensing N."/>
            <person name="Frei-dit-Frey N."/>
            <person name="Gianinazzi-Pearson V."/>
            <person name="Gilbert B."/>
            <person name="Handa Y."/>
            <person name="Hijri M."/>
            <person name="Kaul R."/>
            <person name="Kawaguchi M."/>
            <person name="Krajinski F."/>
            <person name="Lammers P."/>
            <person name="Lapierre D."/>
            <person name="Masclaux F.G."/>
            <person name="Murat C."/>
            <person name="Morin E."/>
            <person name="Ndikumana S."/>
            <person name="Pagni M."/>
            <person name="Petitpierre D."/>
            <person name="Requena N."/>
            <person name="Rosikiewicz P."/>
            <person name="Riley R."/>
            <person name="Saito K."/>
            <person name="San Clemente H."/>
            <person name="Shapiro H."/>
            <person name="van Tuinen D."/>
            <person name="Becard G."/>
            <person name="Bonfante P."/>
            <person name="Paszkowski U."/>
            <person name="Shachar-Hill Y."/>
            <person name="Young J.P."/>
            <person name="Sanders I.R."/>
            <person name="Henrissat B."/>
            <person name="Rensing S.A."/>
            <person name="Grigoriev I.V."/>
            <person name="Corradi N."/>
            <person name="Roux C."/>
            <person name="Martin F."/>
        </authorList>
    </citation>
    <scope>NUCLEOTIDE SEQUENCE</scope>
    <source>
        <strain evidence="1">DAOM 197198</strain>
    </source>
</reference>
<proteinExistence type="predicted"/>